<dbReference type="EMBL" id="WOCE01000014">
    <property type="protein sequence ID" value="KAE9600722.1"/>
    <property type="molecule type" value="Genomic_DNA"/>
</dbReference>
<evidence type="ECO:0000313" key="3">
    <source>
        <dbReference type="Proteomes" id="UP000447434"/>
    </source>
</evidence>
<reference evidence="3" key="1">
    <citation type="journal article" date="2020" name="Nat. Commun.">
        <title>Genome sequence of the cluster root forming white lupin.</title>
        <authorList>
            <person name="Hufnagel B."/>
            <person name="Marques A."/>
            <person name="Soriano A."/>
            <person name="Marques L."/>
            <person name="Divol F."/>
            <person name="Doumas P."/>
            <person name="Sallet E."/>
            <person name="Mancinotti D."/>
            <person name="Carrere S."/>
            <person name="Marande W."/>
            <person name="Arribat S."/>
            <person name="Keller J."/>
            <person name="Huneau C."/>
            <person name="Blein T."/>
            <person name="Aime D."/>
            <person name="Laguerre M."/>
            <person name="Taylor J."/>
            <person name="Schubert V."/>
            <person name="Nelson M."/>
            <person name="Geu-Flores F."/>
            <person name="Crespi M."/>
            <person name="Gallardo-Guerrero K."/>
            <person name="Delaux P.-M."/>
            <person name="Salse J."/>
            <person name="Berges H."/>
            <person name="Guyot R."/>
            <person name="Gouzy J."/>
            <person name="Peret B."/>
        </authorList>
    </citation>
    <scope>NUCLEOTIDE SEQUENCE [LARGE SCALE GENOMIC DNA]</scope>
    <source>
        <strain evidence="3">cv. Amiga</strain>
    </source>
</reference>
<protein>
    <submittedName>
        <fullName evidence="2">Uncharacterized protein</fullName>
    </submittedName>
</protein>
<proteinExistence type="predicted"/>
<keyword evidence="3" id="KW-1185">Reference proteome</keyword>
<name>A0A6A4PGW5_LUPAL</name>
<evidence type="ECO:0000256" key="1">
    <source>
        <dbReference type="SAM" id="MobiDB-lite"/>
    </source>
</evidence>
<comment type="caution">
    <text evidence="2">The sequence shown here is derived from an EMBL/GenBank/DDBJ whole genome shotgun (WGS) entry which is preliminary data.</text>
</comment>
<feature type="region of interest" description="Disordered" evidence="1">
    <location>
        <begin position="1"/>
        <end position="27"/>
    </location>
</feature>
<evidence type="ECO:0000313" key="2">
    <source>
        <dbReference type="EMBL" id="KAE9600722.1"/>
    </source>
</evidence>
<dbReference type="AlphaFoldDB" id="A0A6A4PGW5"/>
<dbReference type="Proteomes" id="UP000447434">
    <property type="component" value="Chromosome 14"/>
</dbReference>
<accession>A0A6A4PGW5</accession>
<organism evidence="2 3">
    <name type="scientific">Lupinus albus</name>
    <name type="common">White lupine</name>
    <name type="synonym">Lupinus termis</name>
    <dbReference type="NCBI Taxonomy" id="3870"/>
    <lineage>
        <taxon>Eukaryota</taxon>
        <taxon>Viridiplantae</taxon>
        <taxon>Streptophyta</taxon>
        <taxon>Embryophyta</taxon>
        <taxon>Tracheophyta</taxon>
        <taxon>Spermatophyta</taxon>
        <taxon>Magnoliopsida</taxon>
        <taxon>eudicotyledons</taxon>
        <taxon>Gunneridae</taxon>
        <taxon>Pentapetalae</taxon>
        <taxon>rosids</taxon>
        <taxon>fabids</taxon>
        <taxon>Fabales</taxon>
        <taxon>Fabaceae</taxon>
        <taxon>Papilionoideae</taxon>
        <taxon>50 kb inversion clade</taxon>
        <taxon>genistoids sensu lato</taxon>
        <taxon>core genistoids</taxon>
        <taxon>Genisteae</taxon>
        <taxon>Lupinus</taxon>
    </lineage>
</organism>
<feature type="compositionally biased region" description="Basic and acidic residues" evidence="1">
    <location>
        <begin position="1"/>
        <end position="14"/>
    </location>
</feature>
<gene>
    <name evidence="2" type="ORF">Lalb_Chr14g0375901</name>
</gene>
<sequence>MTAKFEQEKSLSTEEEKEQVGLPSTTNMPVINIHDQMELKAVVDAIAAASHREAEAHEMAIMLSKENDELRMKLKALIEDNSKLIQFKPLSKKQRRSEGEVWSTTMKAHTESPPCMSLCSASVAAPRRRRFIMTLTSPKMGRM</sequence>